<dbReference type="PANTHER" id="PTHR12305">
    <property type="entry name" value="PHOSPHATASE WITH HOMOLOGY TO TENSIN"/>
    <property type="match status" value="1"/>
</dbReference>
<name>A0A2V1AMD7_9ASCO</name>
<evidence type="ECO:0000256" key="1">
    <source>
        <dbReference type="ARBA" id="ARBA00013015"/>
    </source>
</evidence>
<dbReference type="GO" id="GO:0016314">
    <property type="term" value="F:phosphatidylinositol-3,4,5-trisphosphate 3-phosphatase activity"/>
    <property type="evidence" value="ECO:0007669"/>
    <property type="project" value="UniProtKB-EC"/>
</dbReference>
<dbReference type="GO" id="GO:0004725">
    <property type="term" value="F:protein tyrosine phosphatase activity"/>
    <property type="evidence" value="ECO:0007669"/>
    <property type="project" value="TreeGrafter"/>
</dbReference>
<dbReference type="GO" id="GO:0005886">
    <property type="term" value="C:plasma membrane"/>
    <property type="evidence" value="ECO:0007669"/>
    <property type="project" value="TreeGrafter"/>
</dbReference>
<dbReference type="PANTHER" id="PTHR12305:SF81">
    <property type="entry name" value="PHOSPHATIDYLINOSITOL 3,4,5-TRISPHOSPHATE 3-PHOSPHATASE AND DUAL-SPECIFICITY PROTEIN PHOSPHATASE PTEN"/>
    <property type="match status" value="1"/>
</dbReference>
<dbReference type="EC" id="3.1.3.67" evidence="1"/>
<comment type="caution">
    <text evidence="5">The sequence shown here is derived from an EMBL/GenBank/DDBJ whole genome shotgun (WGS) entry which is preliminary data.</text>
</comment>
<dbReference type="GO" id="GO:0005634">
    <property type="term" value="C:nucleus"/>
    <property type="evidence" value="ECO:0007669"/>
    <property type="project" value="TreeGrafter"/>
</dbReference>
<dbReference type="GO" id="GO:0043491">
    <property type="term" value="P:phosphatidylinositol 3-kinase/protein kinase B signal transduction"/>
    <property type="evidence" value="ECO:0007669"/>
    <property type="project" value="TreeGrafter"/>
</dbReference>
<dbReference type="PROSITE" id="PS00383">
    <property type="entry name" value="TYR_PHOSPHATASE_1"/>
    <property type="match status" value="1"/>
</dbReference>
<reference evidence="5 6" key="1">
    <citation type="submission" date="2017-12" db="EMBL/GenBank/DDBJ databases">
        <title>Genome Sequence of a Multidrug-Resistant Candida haemulonii Isolate from a Patient with Chronic Leg Ulcers in Israel.</title>
        <authorList>
            <person name="Chow N.A."/>
            <person name="Gade L."/>
            <person name="Batra D."/>
            <person name="Rowe L.A."/>
            <person name="Ben-Ami R."/>
            <person name="Loparev V.N."/>
            <person name="Litvintseva A.P."/>
        </authorList>
    </citation>
    <scope>NUCLEOTIDE SEQUENCE [LARGE SCALE GENOMIC DNA]</scope>
    <source>
        <strain evidence="5 6">B11899</strain>
    </source>
</reference>
<dbReference type="InterPro" id="IPR029021">
    <property type="entry name" value="Prot-tyrosine_phosphatase-like"/>
</dbReference>
<dbReference type="InterPro" id="IPR051281">
    <property type="entry name" value="Dual-spec_lipid-protein_phosph"/>
</dbReference>
<dbReference type="RefSeq" id="XP_025339885.1">
    <property type="nucleotide sequence ID" value="XM_025484954.1"/>
</dbReference>
<keyword evidence="2" id="KW-0378">Hydrolase</keyword>
<sequence length="352" mass="40000">MVHFIKAVVATPKRTFKSSTATLDLAYITPRLIVAAGPTDTSTKAVFRDNIAHVVAHLDKAHGRGNWHVWNLRGEGPGYAFNAVVGPHCSYRPFPDHQVPTLELMDQVVGEIHSFLTKSPYHVALIHCKEGKGRSGTVCCGFLMYEAQKSGILVTVEEMVAKFTAQRMRKMFGPGVSIDSQLRFLSYWRTYLQVESPLRNGYLSANDSEIGTVVFYKPHRFLWRSSLVFYKYEGSNLVKLLEMPLDNKSNSPCYLKVSVPLAGVSLVKMSIETSVVRCYCWFSPYFETISRRKRPVSEGVSGNLKVTWDEWDGFWGTKWKGPVKLFEAAEVLWNYRRVEPENERKEKGNEEV</sequence>
<dbReference type="GO" id="GO:0051896">
    <property type="term" value="P:regulation of phosphatidylinositol 3-kinase/protein kinase B signal transduction"/>
    <property type="evidence" value="ECO:0007669"/>
    <property type="project" value="TreeGrafter"/>
</dbReference>
<dbReference type="InterPro" id="IPR057023">
    <property type="entry name" value="PTP-SAK"/>
</dbReference>
<dbReference type="GO" id="GO:0046856">
    <property type="term" value="P:phosphatidylinositol dephosphorylation"/>
    <property type="evidence" value="ECO:0007669"/>
    <property type="project" value="TreeGrafter"/>
</dbReference>
<dbReference type="STRING" id="45357.A0A2V1AMD7"/>
<organism evidence="5 6">
    <name type="scientific">Candidozyma haemuli</name>
    <dbReference type="NCBI Taxonomy" id="45357"/>
    <lineage>
        <taxon>Eukaryota</taxon>
        <taxon>Fungi</taxon>
        <taxon>Dikarya</taxon>
        <taxon>Ascomycota</taxon>
        <taxon>Saccharomycotina</taxon>
        <taxon>Pichiomycetes</taxon>
        <taxon>Metschnikowiaceae</taxon>
        <taxon>Candidozyma</taxon>
    </lineage>
</organism>
<dbReference type="EMBL" id="PKFO01000001">
    <property type="protein sequence ID" value="PVH18945.1"/>
    <property type="molecule type" value="Genomic_DNA"/>
</dbReference>
<evidence type="ECO:0000259" key="3">
    <source>
        <dbReference type="PROSITE" id="PS50056"/>
    </source>
</evidence>
<feature type="domain" description="Tyrosine specific protein phosphatases" evidence="3">
    <location>
        <begin position="106"/>
        <end position="167"/>
    </location>
</feature>
<dbReference type="GO" id="GO:0042995">
    <property type="term" value="C:cell projection"/>
    <property type="evidence" value="ECO:0007669"/>
    <property type="project" value="TreeGrafter"/>
</dbReference>
<dbReference type="InterPro" id="IPR016130">
    <property type="entry name" value="Tyr_Pase_AS"/>
</dbReference>
<dbReference type="InterPro" id="IPR000387">
    <property type="entry name" value="Tyr_Pase_dom"/>
</dbReference>
<dbReference type="GO" id="GO:0005829">
    <property type="term" value="C:cytosol"/>
    <property type="evidence" value="ECO:0007669"/>
    <property type="project" value="TreeGrafter"/>
</dbReference>
<evidence type="ECO:0000256" key="2">
    <source>
        <dbReference type="ARBA" id="ARBA00022801"/>
    </source>
</evidence>
<dbReference type="PROSITE" id="PS50056">
    <property type="entry name" value="TYR_PHOSPHATASE_2"/>
    <property type="match status" value="1"/>
</dbReference>
<feature type="domain" description="Phosphatase tensin-type" evidence="4">
    <location>
        <begin position="14"/>
        <end position="195"/>
    </location>
</feature>
<accession>A0A2V1AMD7</accession>
<protein>
    <recommendedName>
        <fullName evidence="1">phosphatidylinositol-3,4,5-trisphosphate 3-phosphatase</fullName>
        <ecNumber evidence="1">3.1.3.67</ecNumber>
    </recommendedName>
</protein>
<dbReference type="GeneID" id="37006568"/>
<evidence type="ECO:0000313" key="5">
    <source>
        <dbReference type="EMBL" id="PVH18945.1"/>
    </source>
</evidence>
<gene>
    <name evidence="5" type="ORF">CXQ85_001237</name>
</gene>
<dbReference type="Proteomes" id="UP000244309">
    <property type="component" value="Unassembled WGS sequence"/>
</dbReference>
<keyword evidence="6" id="KW-1185">Reference proteome</keyword>
<dbReference type="OrthoDB" id="16692at2759"/>
<dbReference type="InterPro" id="IPR029023">
    <property type="entry name" value="Tensin_phosphatase"/>
</dbReference>
<proteinExistence type="predicted"/>
<dbReference type="VEuPathDB" id="FungiDB:CXQ85_001237"/>
<dbReference type="PROSITE" id="PS51181">
    <property type="entry name" value="PPASE_TENSIN"/>
    <property type="match status" value="1"/>
</dbReference>
<evidence type="ECO:0000313" key="6">
    <source>
        <dbReference type="Proteomes" id="UP000244309"/>
    </source>
</evidence>
<dbReference type="Gene3D" id="3.90.190.10">
    <property type="entry name" value="Protein tyrosine phosphatase superfamily"/>
    <property type="match status" value="1"/>
</dbReference>
<dbReference type="SUPFAM" id="SSF52799">
    <property type="entry name" value="(Phosphotyrosine protein) phosphatases II"/>
    <property type="match status" value="1"/>
</dbReference>
<dbReference type="Pfam" id="PF22784">
    <property type="entry name" value="PTP-SAK"/>
    <property type="match status" value="1"/>
</dbReference>
<dbReference type="AlphaFoldDB" id="A0A2V1AMD7"/>
<dbReference type="CDD" id="cd14497">
    <property type="entry name" value="PTP_PTEN-like"/>
    <property type="match status" value="1"/>
</dbReference>
<evidence type="ECO:0000259" key="4">
    <source>
        <dbReference type="PROSITE" id="PS51181"/>
    </source>
</evidence>